<dbReference type="SUPFAM" id="SSF52540">
    <property type="entry name" value="P-loop containing nucleoside triphosphate hydrolases"/>
    <property type="match status" value="1"/>
</dbReference>
<evidence type="ECO:0000313" key="4">
    <source>
        <dbReference type="Proteomes" id="UP000194551"/>
    </source>
</evidence>
<dbReference type="Pfam" id="PF20469">
    <property type="entry name" value="OLD-like_TOPRIM"/>
    <property type="match status" value="1"/>
</dbReference>
<protein>
    <recommendedName>
        <fullName evidence="5">AAA domain-containing protein</fullName>
    </recommendedName>
</protein>
<dbReference type="InterPro" id="IPR051396">
    <property type="entry name" value="Bact_Antivir_Def_Nuclease"/>
</dbReference>
<gene>
    <name evidence="3" type="ORF">BK774_06620</name>
</gene>
<dbReference type="InterPro" id="IPR041685">
    <property type="entry name" value="AAA_GajA/Old/RecF-like"/>
</dbReference>
<accession>A0A9X6Q4N8</accession>
<feature type="domain" description="Endonuclease GajA/Old nuclease/RecF-like AAA" evidence="1">
    <location>
        <begin position="1"/>
        <end position="405"/>
    </location>
</feature>
<sequence length="718" mass="84085">MKLKALYIQNFRNIKLSILHDIKGVNSFIGKNNIGKSNYLRAIRCFFDALKSQYLYSEDVLNKEDIRSGCKSGDLALIGLLTRGYDTYIVCVGCIRISGKTYTYHYIMEALENDFEGFIESFSTYSMARIKYGEFVKGFLDQVRRVKESNILVEKYKNEYENIASLTMDLKVEETMNAHKYIEENLDLSPRTMKLIKNKKINIGNIKEDILEWLKGNIDYLNGRIQDIFVELNHKEETVKKEWEEVLGPKNIRRIHFYNENIAIPVVLATGKVETMFQAEKKEVITLNDAQTLFSLKNKKERADDWTNFRIMCKKILDIDIDVFLNSEELPVIDISDNWINLNGTGIREVFRIILDIESLNPNIIFIEEPETHLHFELQQRLSEYLHMKAKSAQIFITSHSTAFVEEIYDKSVYLIKRKDEKENSIQLLDSESLDEIISELGYNAQALLIKRMLIFVEGKTDKAIIDTYLQKFYPHMLSKIGCIDMKGETKYKYFANAESLEIFEKTGVETFFILDSDYKTQDEKNRKIIQHPEKSSLVFWPGVCIENLFLNPVVLDKFIIAKDEKKKKELDEIEEIMKKTYADIKIESSRKYIREKYLKAIYPQKNSKDSVDDIDGLKAWFNEKRNKMREDLELAVDIDSIVEEFDALWENKLDEVVPGDKFLIKFCENIGNLTYKKNEKNIRYLINDLSQKEWPTGFTQIMEEIIQKANNRVLESV</sequence>
<dbReference type="PANTHER" id="PTHR43581">
    <property type="entry name" value="ATP/GTP PHOSPHATASE"/>
    <property type="match status" value="1"/>
</dbReference>
<evidence type="ECO:0000313" key="3">
    <source>
        <dbReference type="EMBL" id="OUA07980.1"/>
    </source>
</evidence>
<dbReference type="AlphaFoldDB" id="A0A9X6Q4N8"/>
<proteinExistence type="predicted"/>
<name>A0A9X6Q4N8_BACTU</name>
<evidence type="ECO:0000259" key="1">
    <source>
        <dbReference type="Pfam" id="PF13175"/>
    </source>
</evidence>
<feature type="domain" description="OLD protein-like TOPRIM" evidence="2">
    <location>
        <begin position="454"/>
        <end position="518"/>
    </location>
</feature>
<dbReference type="Proteomes" id="UP000194551">
    <property type="component" value="Unassembled WGS sequence"/>
</dbReference>
<organism evidence="3 4">
    <name type="scientific">Bacillus thuringiensis</name>
    <dbReference type="NCBI Taxonomy" id="1428"/>
    <lineage>
        <taxon>Bacteria</taxon>
        <taxon>Bacillati</taxon>
        <taxon>Bacillota</taxon>
        <taxon>Bacilli</taxon>
        <taxon>Bacillales</taxon>
        <taxon>Bacillaceae</taxon>
        <taxon>Bacillus</taxon>
        <taxon>Bacillus cereus group</taxon>
    </lineage>
</organism>
<evidence type="ECO:0008006" key="5">
    <source>
        <dbReference type="Google" id="ProtNLM"/>
    </source>
</evidence>
<dbReference type="InterPro" id="IPR027417">
    <property type="entry name" value="P-loop_NTPase"/>
</dbReference>
<dbReference type="Gene3D" id="3.40.50.300">
    <property type="entry name" value="P-loop containing nucleotide triphosphate hydrolases"/>
    <property type="match status" value="1"/>
</dbReference>
<dbReference type="PANTHER" id="PTHR43581:SF4">
    <property type="entry name" value="ATP_GTP PHOSPHATASE"/>
    <property type="match status" value="1"/>
</dbReference>
<reference evidence="3 4" key="1">
    <citation type="submission" date="2016-10" db="EMBL/GenBank/DDBJ databases">
        <title>Comparative genomics of Bacillus thuringiensis reveals a path to pathogens against multiple invertebrate hosts.</title>
        <authorList>
            <person name="Zheng J."/>
            <person name="Gao Q."/>
            <person name="Liu H."/>
            <person name="Peng D."/>
            <person name="Ruan L."/>
            <person name="Sun M."/>
        </authorList>
    </citation>
    <scope>NUCLEOTIDE SEQUENCE [LARGE SCALE GENOMIC DNA]</scope>
    <source>
        <strain evidence="3">HD5</strain>
    </source>
</reference>
<dbReference type="Pfam" id="PF13175">
    <property type="entry name" value="AAA_15"/>
    <property type="match status" value="1"/>
</dbReference>
<dbReference type="EMBL" id="NFEM01000039">
    <property type="protein sequence ID" value="OUA07980.1"/>
    <property type="molecule type" value="Genomic_DNA"/>
</dbReference>
<dbReference type="RefSeq" id="WP_053512715.1">
    <property type="nucleotide sequence ID" value="NZ_CAKJXA010000058.1"/>
</dbReference>
<dbReference type="InterPro" id="IPR034139">
    <property type="entry name" value="TOPRIM_OLD"/>
</dbReference>
<comment type="caution">
    <text evidence="3">The sequence shown here is derived from an EMBL/GenBank/DDBJ whole genome shotgun (WGS) entry which is preliminary data.</text>
</comment>
<evidence type="ECO:0000259" key="2">
    <source>
        <dbReference type="Pfam" id="PF20469"/>
    </source>
</evidence>